<keyword evidence="3" id="KW-1185">Reference proteome</keyword>
<feature type="compositionally biased region" description="Basic and acidic residues" evidence="1">
    <location>
        <begin position="85"/>
        <end position="97"/>
    </location>
</feature>
<reference evidence="2 3" key="1">
    <citation type="submission" date="2016-07" db="EMBL/GenBank/DDBJ databases">
        <title>Multiple horizontal gene transfer events from other fungi enriched the ability of initially mycotrophic Trichoderma (Ascomycota) to feed on dead plant biomass.</title>
        <authorList>
            <consortium name="DOE Joint Genome Institute"/>
            <person name="Aerts A."/>
            <person name="Atanasova L."/>
            <person name="Chenthamara K."/>
            <person name="Zhang J."/>
            <person name="Grujic M."/>
            <person name="Henrissat B."/>
            <person name="Kuo A."/>
            <person name="Salamov A."/>
            <person name="Lipzen A."/>
            <person name="Labutti K."/>
            <person name="Barry K."/>
            <person name="Miao Y."/>
            <person name="Rahimi M.J."/>
            <person name="Shen Q."/>
            <person name="Grigoriev I.V."/>
            <person name="Kubicek C.P."/>
            <person name="Druzhinina I.S."/>
        </authorList>
    </citation>
    <scope>NUCLEOTIDE SEQUENCE [LARGE SCALE GENOMIC DNA]</scope>
    <source>
        <strain evidence="2 3">ATCC 18648</strain>
    </source>
</reference>
<dbReference type="Proteomes" id="UP000240760">
    <property type="component" value="Unassembled WGS sequence"/>
</dbReference>
<protein>
    <submittedName>
        <fullName evidence="2">Uncharacterized protein</fullName>
    </submittedName>
</protein>
<gene>
    <name evidence="2" type="ORF">M440DRAFT_1107632</name>
</gene>
<evidence type="ECO:0000313" key="2">
    <source>
        <dbReference type="EMBL" id="PTB79984.1"/>
    </source>
</evidence>
<evidence type="ECO:0000313" key="3">
    <source>
        <dbReference type="Proteomes" id="UP000240760"/>
    </source>
</evidence>
<accession>A0A2T4CEK5</accession>
<dbReference type="AlphaFoldDB" id="A0A2T4CEK5"/>
<proteinExistence type="predicted"/>
<sequence>MMGLGTHGRTGGHTGGRTDGRMGSTHGWATGAAIPKPNLNPASSACVKDPKVHRPASRSHNIGAASPPTSTTSTCVRPRCSSRPGLRDQRIETARRAADPEPMHNRMACACSPPRVSGLLPCGTHSPRHVSWHRIMGSNHRRCETPNVARRCHTRESPMPCRPYQVPLRRLPCSPPTALTTFPVPLVPHWREPTSALPLSVHGGAPVRGASRPASRRGDIEGILQLPCYCQTRRSTGRRLRRRLNAKRHSCSG</sequence>
<feature type="region of interest" description="Disordered" evidence="1">
    <location>
        <begin position="1"/>
        <end position="97"/>
    </location>
</feature>
<evidence type="ECO:0000256" key="1">
    <source>
        <dbReference type="SAM" id="MobiDB-lite"/>
    </source>
</evidence>
<name>A0A2T4CEK5_TRILO</name>
<feature type="compositionally biased region" description="Gly residues" evidence="1">
    <location>
        <begin position="1"/>
        <end position="17"/>
    </location>
</feature>
<feature type="compositionally biased region" description="Low complexity" evidence="1">
    <location>
        <begin position="66"/>
        <end position="84"/>
    </location>
</feature>
<dbReference type="EMBL" id="KZ679127">
    <property type="protein sequence ID" value="PTB79984.1"/>
    <property type="molecule type" value="Genomic_DNA"/>
</dbReference>
<organism evidence="2 3">
    <name type="scientific">Trichoderma longibrachiatum ATCC 18648</name>
    <dbReference type="NCBI Taxonomy" id="983965"/>
    <lineage>
        <taxon>Eukaryota</taxon>
        <taxon>Fungi</taxon>
        <taxon>Dikarya</taxon>
        <taxon>Ascomycota</taxon>
        <taxon>Pezizomycotina</taxon>
        <taxon>Sordariomycetes</taxon>
        <taxon>Hypocreomycetidae</taxon>
        <taxon>Hypocreales</taxon>
        <taxon>Hypocreaceae</taxon>
        <taxon>Trichoderma</taxon>
    </lineage>
</organism>